<keyword evidence="2" id="KW-0694">RNA-binding</keyword>
<dbReference type="GO" id="GO:0003729">
    <property type="term" value="F:mRNA binding"/>
    <property type="evidence" value="ECO:0000318"/>
    <property type="project" value="GO_Central"/>
</dbReference>
<dbReference type="STRING" id="3983.A0A2C9WND8"/>
<feature type="domain" description="K Homology" evidence="4">
    <location>
        <begin position="332"/>
        <end position="405"/>
    </location>
</feature>
<reference evidence="6" key="1">
    <citation type="journal article" date="2016" name="Nat. Biotechnol.">
        <title>Sequencing wild and cultivated cassava and related species reveals extensive interspecific hybridization and genetic diversity.</title>
        <authorList>
            <person name="Bredeson J.V."/>
            <person name="Lyons J.B."/>
            <person name="Prochnik S.E."/>
            <person name="Wu G.A."/>
            <person name="Ha C.M."/>
            <person name="Edsinger-Gonzales E."/>
            <person name="Grimwood J."/>
            <person name="Schmutz J."/>
            <person name="Rabbi I.Y."/>
            <person name="Egesi C."/>
            <person name="Nauluvula P."/>
            <person name="Lebot V."/>
            <person name="Ndunguru J."/>
            <person name="Mkamilo G."/>
            <person name="Bart R.S."/>
            <person name="Setter T.L."/>
            <person name="Gleadow R.M."/>
            <person name="Kulakow P."/>
            <person name="Ferguson M.E."/>
            <person name="Rounsley S."/>
            <person name="Rokhsar D.S."/>
        </authorList>
    </citation>
    <scope>NUCLEOTIDE SEQUENCE [LARGE SCALE GENOMIC DNA]</scope>
    <source>
        <strain evidence="6">cv. AM560-2</strain>
    </source>
</reference>
<evidence type="ECO:0000256" key="3">
    <source>
        <dbReference type="SAM" id="MobiDB-lite"/>
    </source>
</evidence>
<keyword evidence="6" id="KW-1185">Reference proteome</keyword>
<feature type="region of interest" description="Disordered" evidence="3">
    <location>
        <begin position="507"/>
        <end position="571"/>
    </location>
</feature>
<dbReference type="Gene3D" id="3.30.1370.10">
    <property type="entry name" value="K Homology domain, type 1"/>
    <property type="match status" value="3"/>
</dbReference>
<keyword evidence="1" id="KW-0677">Repeat</keyword>
<feature type="domain" description="K Homology" evidence="4">
    <location>
        <begin position="416"/>
        <end position="490"/>
    </location>
</feature>
<feature type="compositionally biased region" description="Polar residues" evidence="3">
    <location>
        <begin position="538"/>
        <end position="557"/>
    </location>
</feature>
<gene>
    <name evidence="5" type="ORF">MANES_01G185100v8</name>
</gene>
<dbReference type="Pfam" id="PF00013">
    <property type="entry name" value="KH_1"/>
    <property type="match status" value="4"/>
</dbReference>
<dbReference type="CDD" id="cd22459">
    <property type="entry name" value="KH-I_PEPPER_rpt1_like"/>
    <property type="match status" value="2"/>
</dbReference>
<dbReference type="SMART" id="SM00322">
    <property type="entry name" value="KH"/>
    <property type="match status" value="5"/>
</dbReference>
<accession>A0A2C9WND8</accession>
<dbReference type="Proteomes" id="UP000091857">
    <property type="component" value="Chromosome 1"/>
</dbReference>
<evidence type="ECO:0000256" key="2">
    <source>
        <dbReference type="PROSITE-ProRule" id="PRU00117"/>
    </source>
</evidence>
<dbReference type="Gramene" id="Manes.01G185100.1.v8.1">
    <property type="protein sequence ID" value="Manes.01G185100.1.v8.1.CDS"/>
    <property type="gene ID" value="Manes.01G185100.v8.1"/>
</dbReference>
<protein>
    <recommendedName>
        <fullName evidence="4">K Homology domain-containing protein</fullName>
    </recommendedName>
</protein>
<dbReference type="InterPro" id="IPR036612">
    <property type="entry name" value="KH_dom_type_1_sf"/>
</dbReference>
<dbReference type="GO" id="GO:0005634">
    <property type="term" value="C:nucleus"/>
    <property type="evidence" value="ECO:0000318"/>
    <property type="project" value="GO_Central"/>
</dbReference>
<proteinExistence type="predicted"/>
<evidence type="ECO:0000313" key="5">
    <source>
        <dbReference type="EMBL" id="OAY61393.1"/>
    </source>
</evidence>
<dbReference type="Gene3D" id="3.30.310.210">
    <property type="match status" value="1"/>
</dbReference>
<feature type="domain" description="K Homology" evidence="4">
    <location>
        <begin position="65"/>
        <end position="146"/>
    </location>
</feature>
<dbReference type="PANTHER" id="PTHR10288">
    <property type="entry name" value="KH DOMAIN CONTAINING RNA BINDING PROTEIN"/>
    <property type="match status" value="1"/>
</dbReference>
<feature type="domain" description="K Homology" evidence="4">
    <location>
        <begin position="584"/>
        <end position="654"/>
    </location>
</feature>
<dbReference type="OMA" id="HRDRGHF"/>
<dbReference type="GO" id="GO:0005737">
    <property type="term" value="C:cytoplasm"/>
    <property type="evidence" value="ECO:0000318"/>
    <property type="project" value="GO_Central"/>
</dbReference>
<dbReference type="AlphaFoldDB" id="A0A2C9WND8"/>
<sequence>MERSRSKRNYYYDNQDYDNEIIVGRTKPRYNNHHYTPNTHRHRGSGATANNNRPSKQQQDPSMMVTTTYRILCHDMKAGGVIGKSGSIIKSIRQHTGAWINVHELIPGDEERIIEISDTRRRDPEGRLPAFSPAQEALFLIHERILESDVQFAMNGGGYGNEEDDYGGRGNRVATRLVVSRMHVGCLLGKGGKIIEQMRIETKTQIRILPRDHTLPRCVSMSEEIVQVVGDANAVKNAIAIISSRLRESQHRDRSYGNFHGRLHSPEQFFPDDDYIPHMNNTVRRSSVDGPSFGSRVPATNYRSSNYSSRQSGYTVDDGAAMADCAQTFYNEDLVFRILCPTEKVNKVVGETDGILDLLQNEIGVDVKVSDPVSGSDEQIIIISSEEGPDDVLFPAQEALLHIQTRIVDLVPDKDNIIKTKLLVSASEVGCFEGRDGSLSEMERLTGARIQILPREKLPACVSGADELVQIEGEIKAARDALVEVTSRLRIYLYKEFFQKDTPPSISALGMEADSPNNTTPACDSHSGGEPPAPIYQNMRSVATSAQQSKDTGGSSTEKMKQCDTERREEVPTTINRIPKPLVTRSTLEIVIPDHAVPKLVTKSKNKLAQISELSGANVTLVEDRPEVTEKIIQISGTPEQAERAQSLLQGFILSTLEDGP</sequence>
<evidence type="ECO:0000259" key="4">
    <source>
        <dbReference type="SMART" id="SM00322"/>
    </source>
</evidence>
<feature type="region of interest" description="Disordered" evidence="3">
    <location>
        <begin position="28"/>
        <end position="62"/>
    </location>
</feature>
<dbReference type="OrthoDB" id="442947at2759"/>
<dbReference type="CDD" id="cd22460">
    <property type="entry name" value="KH-I_PEPPER_rpt2_like"/>
    <property type="match status" value="1"/>
</dbReference>
<dbReference type="SUPFAM" id="SSF54791">
    <property type="entry name" value="Eukaryotic type KH-domain (KH-domain type I)"/>
    <property type="match status" value="5"/>
</dbReference>
<organism evidence="5 6">
    <name type="scientific">Manihot esculenta</name>
    <name type="common">Cassava</name>
    <name type="synonym">Jatropha manihot</name>
    <dbReference type="NCBI Taxonomy" id="3983"/>
    <lineage>
        <taxon>Eukaryota</taxon>
        <taxon>Viridiplantae</taxon>
        <taxon>Streptophyta</taxon>
        <taxon>Embryophyta</taxon>
        <taxon>Tracheophyta</taxon>
        <taxon>Spermatophyta</taxon>
        <taxon>Magnoliopsida</taxon>
        <taxon>eudicotyledons</taxon>
        <taxon>Gunneridae</taxon>
        <taxon>Pentapetalae</taxon>
        <taxon>rosids</taxon>
        <taxon>fabids</taxon>
        <taxon>Malpighiales</taxon>
        <taxon>Euphorbiaceae</taxon>
        <taxon>Crotonoideae</taxon>
        <taxon>Manihoteae</taxon>
        <taxon>Manihot</taxon>
    </lineage>
</organism>
<comment type="caution">
    <text evidence="5">The sequence shown here is derived from an EMBL/GenBank/DDBJ whole genome shotgun (WGS) entry which is preliminary data.</text>
</comment>
<evidence type="ECO:0000256" key="1">
    <source>
        <dbReference type="ARBA" id="ARBA00022737"/>
    </source>
</evidence>
<feature type="compositionally biased region" description="Polar residues" evidence="3">
    <location>
        <begin position="47"/>
        <end position="62"/>
    </location>
</feature>
<dbReference type="EMBL" id="CM004387">
    <property type="protein sequence ID" value="OAY61393.1"/>
    <property type="molecule type" value="Genomic_DNA"/>
</dbReference>
<dbReference type="PROSITE" id="PS50084">
    <property type="entry name" value="KH_TYPE_1"/>
    <property type="match status" value="4"/>
</dbReference>
<dbReference type="InterPro" id="IPR004087">
    <property type="entry name" value="KH_dom"/>
</dbReference>
<feature type="domain" description="K Homology" evidence="4">
    <location>
        <begin position="171"/>
        <end position="247"/>
    </location>
</feature>
<name>A0A2C9WND8_MANES</name>
<evidence type="ECO:0000313" key="6">
    <source>
        <dbReference type="Proteomes" id="UP000091857"/>
    </source>
</evidence>
<feature type="compositionally biased region" description="Basic and acidic residues" evidence="3">
    <location>
        <begin position="558"/>
        <end position="571"/>
    </location>
</feature>
<dbReference type="InterPro" id="IPR004088">
    <property type="entry name" value="KH_dom_type_1"/>
</dbReference>